<evidence type="ECO:0000313" key="1">
    <source>
        <dbReference type="EMBL" id="KKM63081.1"/>
    </source>
</evidence>
<dbReference type="AlphaFoldDB" id="A0A0F9JL01"/>
<dbReference type="InterPro" id="IPR018330">
    <property type="entry name" value="RecT_fam"/>
</dbReference>
<organism evidence="1">
    <name type="scientific">marine sediment metagenome</name>
    <dbReference type="NCBI Taxonomy" id="412755"/>
    <lineage>
        <taxon>unclassified sequences</taxon>
        <taxon>metagenomes</taxon>
        <taxon>ecological metagenomes</taxon>
    </lineage>
</organism>
<reference evidence="1" key="1">
    <citation type="journal article" date="2015" name="Nature">
        <title>Complex archaea that bridge the gap between prokaryotes and eukaryotes.</title>
        <authorList>
            <person name="Spang A."/>
            <person name="Saw J.H."/>
            <person name="Jorgensen S.L."/>
            <person name="Zaremba-Niedzwiedzka K."/>
            <person name="Martijn J."/>
            <person name="Lind A.E."/>
            <person name="van Eijk R."/>
            <person name="Schleper C."/>
            <person name="Guy L."/>
            <person name="Ettema T.J."/>
        </authorList>
    </citation>
    <scope>NUCLEOTIDE SEQUENCE</scope>
</reference>
<comment type="caution">
    <text evidence="1">The sequence shown here is derived from an EMBL/GenBank/DDBJ whole genome shotgun (WGS) entry which is preliminary data.</text>
</comment>
<name>A0A0F9JL01_9ZZZZ</name>
<proteinExistence type="predicted"/>
<protein>
    <recommendedName>
        <fullName evidence="2">Phage recombination protein Bet</fullName>
    </recommendedName>
</protein>
<dbReference type="GO" id="GO:0006310">
    <property type="term" value="P:DNA recombination"/>
    <property type="evidence" value="ECO:0007669"/>
    <property type="project" value="InterPro"/>
</dbReference>
<dbReference type="NCBIfam" id="TIGR01913">
    <property type="entry name" value="bet_lambda"/>
    <property type="match status" value="1"/>
</dbReference>
<accession>A0A0F9JL01</accession>
<dbReference type="InterPro" id="IPR010183">
    <property type="entry name" value="Phage_lambda_Bet"/>
</dbReference>
<sequence>MSDIVPVGKDLTEFKWNKDQRDLLKNTVAKGQDLTDDEFLLMGYVAKQAGLDPFLKQLYPVKFAQGNEGKKTLTFITSIDGYRLIAERTGKYAGRDDYMFDEGLSLHQMLEEKRTVPRTATTTVYKIVQGIRSPTCTSVRWKEYYPSSKFKQFMWNRMPFLMLGKVSECASLRAAFPNNYKGIYLDIEFDQTGAEPAYQPEDTEGLIDEAVKLYGMLDYNLAKVIQTNMKHIGKTELYTAHKEQLEMLIYFLKSEVEKTNDNH</sequence>
<evidence type="ECO:0008006" key="2">
    <source>
        <dbReference type="Google" id="ProtNLM"/>
    </source>
</evidence>
<dbReference type="EMBL" id="LAZR01011163">
    <property type="protein sequence ID" value="KKM63081.1"/>
    <property type="molecule type" value="Genomic_DNA"/>
</dbReference>
<dbReference type="GO" id="GO:0003677">
    <property type="term" value="F:DNA binding"/>
    <property type="evidence" value="ECO:0007669"/>
    <property type="project" value="InterPro"/>
</dbReference>
<dbReference type="Pfam" id="PF03837">
    <property type="entry name" value="RecT"/>
    <property type="match status" value="1"/>
</dbReference>
<gene>
    <name evidence="1" type="ORF">LCGC14_1515040</name>
</gene>